<accession>A0ABW5M4V3</accession>
<keyword evidence="1" id="KW-0472">Membrane</keyword>
<keyword evidence="1" id="KW-0812">Transmembrane</keyword>
<feature type="transmembrane region" description="Helical" evidence="1">
    <location>
        <begin position="64"/>
        <end position="87"/>
    </location>
</feature>
<sequence>MKTDVILTVSLYVVMAVLCLIGLVMRHSVKDVFTKKLLMYALGALALAAGLGAAFSRSESLVTVFYWIEGLAIVLGVIHIIASRRLFPYVVEGGFWSELLLTGFMLFLIAGAFTGLFQLMQRSDRFLPALASGLIPFLLPMLCSYAYEAWVAIPPKIYRKWFYPVDRAVPLIELNDTVRLNFRVAKAPDAAELAEYTVKAPIDRTLHDLFHYMIYSHNAEENPEQPILYHEHNHEGSLLGWIFYKQSLGGLHKQFLDPALTLTRNGIKPNDIIFARSFTND</sequence>
<dbReference type="RefSeq" id="WP_381522415.1">
    <property type="nucleotide sequence ID" value="NZ_JBHULN010000005.1"/>
</dbReference>
<evidence type="ECO:0000256" key="1">
    <source>
        <dbReference type="SAM" id="Phobius"/>
    </source>
</evidence>
<feature type="transmembrane region" description="Helical" evidence="1">
    <location>
        <begin position="6"/>
        <end position="25"/>
    </location>
</feature>
<dbReference type="InterPro" id="IPR035177">
    <property type="entry name" value="TssN"/>
</dbReference>
<dbReference type="Proteomes" id="UP001597469">
    <property type="component" value="Unassembled WGS sequence"/>
</dbReference>
<feature type="transmembrane region" description="Helical" evidence="1">
    <location>
        <begin position="126"/>
        <end position="147"/>
    </location>
</feature>
<comment type="caution">
    <text evidence="2">The sequence shown here is derived from an EMBL/GenBank/DDBJ whole genome shotgun (WGS) entry which is preliminary data.</text>
</comment>
<name>A0ABW5M4V3_9BACT</name>
<keyword evidence="3" id="KW-1185">Reference proteome</keyword>
<gene>
    <name evidence="2" type="ORF">ACFSUS_10905</name>
</gene>
<evidence type="ECO:0000313" key="3">
    <source>
        <dbReference type="Proteomes" id="UP001597469"/>
    </source>
</evidence>
<protein>
    <submittedName>
        <fullName evidence="2">TssN family type VI secretion system protein</fullName>
    </submittedName>
</protein>
<organism evidence="2 3">
    <name type="scientific">Spirosoma soli</name>
    <dbReference type="NCBI Taxonomy" id="1770529"/>
    <lineage>
        <taxon>Bacteria</taxon>
        <taxon>Pseudomonadati</taxon>
        <taxon>Bacteroidota</taxon>
        <taxon>Cytophagia</taxon>
        <taxon>Cytophagales</taxon>
        <taxon>Cytophagaceae</taxon>
        <taxon>Spirosoma</taxon>
    </lineage>
</organism>
<dbReference type="EMBL" id="JBHULN010000005">
    <property type="protein sequence ID" value="MFD2571146.1"/>
    <property type="molecule type" value="Genomic_DNA"/>
</dbReference>
<feature type="transmembrane region" description="Helical" evidence="1">
    <location>
        <begin position="99"/>
        <end position="120"/>
    </location>
</feature>
<reference evidence="3" key="1">
    <citation type="journal article" date="2019" name="Int. J. Syst. Evol. Microbiol.">
        <title>The Global Catalogue of Microorganisms (GCM) 10K type strain sequencing project: providing services to taxonomists for standard genome sequencing and annotation.</title>
        <authorList>
            <consortium name="The Broad Institute Genomics Platform"/>
            <consortium name="The Broad Institute Genome Sequencing Center for Infectious Disease"/>
            <person name="Wu L."/>
            <person name="Ma J."/>
        </authorList>
    </citation>
    <scope>NUCLEOTIDE SEQUENCE [LARGE SCALE GENOMIC DNA]</scope>
    <source>
        <strain evidence="3">KCTC 42805</strain>
    </source>
</reference>
<dbReference type="Pfam" id="PF17555">
    <property type="entry name" value="TssN"/>
    <property type="match status" value="1"/>
</dbReference>
<feature type="transmembrane region" description="Helical" evidence="1">
    <location>
        <begin position="37"/>
        <end position="58"/>
    </location>
</feature>
<keyword evidence="1" id="KW-1133">Transmembrane helix</keyword>
<evidence type="ECO:0000313" key="2">
    <source>
        <dbReference type="EMBL" id="MFD2571146.1"/>
    </source>
</evidence>
<proteinExistence type="predicted"/>